<dbReference type="AlphaFoldDB" id="A0A139HB75"/>
<evidence type="ECO:0000313" key="2">
    <source>
        <dbReference type="EMBL" id="KXS99676.1"/>
    </source>
</evidence>
<evidence type="ECO:0000256" key="1">
    <source>
        <dbReference type="SAM" id="MobiDB-lite"/>
    </source>
</evidence>
<feature type="region of interest" description="Disordered" evidence="1">
    <location>
        <begin position="1"/>
        <end position="59"/>
    </location>
</feature>
<dbReference type="Proteomes" id="UP000070133">
    <property type="component" value="Unassembled WGS sequence"/>
</dbReference>
<gene>
    <name evidence="2" type="ORF">AC578_9866</name>
</gene>
<feature type="compositionally biased region" description="Basic and acidic residues" evidence="1">
    <location>
        <begin position="36"/>
        <end position="49"/>
    </location>
</feature>
<proteinExistence type="predicted"/>
<comment type="caution">
    <text evidence="2">The sequence shown here is derived from an EMBL/GenBank/DDBJ whole genome shotgun (WGS) entry which is preliminary data.</text>
</comment>
<keyword evidence="3" id="KW-1185">Reference proteome</keyword>
<dbReference type="EMBL" id="LFZN01000088">
    <property type="protein sequence ID" value="KXS99676.1"/>
    <property type="molecule type" value="Genomic_DNA"/>
</dbReference>
<name>A0A139HB75_9PEZI</name>
<evidence type="ECO:0000313" key="3">
    <source>
        <dbReference type="Proteomes" id="UP000070133"/>
    </source>
</evidence>
<sequence length="59" mass="6552">MSRQEHNQCKSPGDAFTSRGSSKDRSSAVSLSPLYDGKDTSQRANDEHTLPVAWDEWAL</sequence>
<organism evidence="2 3">
    <name type="scientific">Pseudocercospora eumusae</name>
    <dbReference type="NCBI Taxonomy" id="321146"/>
    <lineage>
        <taxon>Eukaryota</taxon>
        <taxon>Fungi</taxon>
        <taxon>Dikarya</taxon>
        <taxon>Ascomycota</taxon>
        <taxon>Pezizomycotina</taxon>
        <taxon>Dothideomycetes</taxon>
        <taxon>Dothideomycetidae</taxon>
        <taxon>Mycosphaerellales</taxon>
        <taxon>Mycosphaerellaceae</taxon>
        <taxon>Pseudocercospora</taxon>
    </lineage>
</organism>
<accession>A0A139HB75</accession>
<reference evidence="2 3" key="1">
    <citation type="submission" date="2015-07" db="EMBL/GenBank/DDBJ databases">
        <title>Comparative genomics of the Sigatoka disease complex on banana suggests a link between parallel evolutionary changes in Pseudocercospora fijiensis and Pseudocercospora eumusae and increased virulence on the banana host.</title>
        <authorList>
            <person name="Chang T.-C."/>
            <person name="Salvucci A."/>
            <person name="Crous P.W."/>
            <person name="Stergiopoulos I."/>
        </authorList>
    </citation>
    <scope>NUCLEOTIDE SEQUENCE [LARGE SCALE GENOMIC DNA]</scope>
    <source>
        <strain evidence="2 3">CBS 114824</strain>
    </source>
</reference>
<protein>
    <submittedName>
        <fullName evidence="2">Uncharacterized protein</fullName>
    </submittedName>
</protein>